<protein>
    <recommendedName>
        <fullName evidence="12">Protein kinase domain-containing protein</fullName>
    </recommendedName>
</protein>
<evidence type="ECO:0000313" key="13">
    <source>
        <dbReference type="EnsemblPlants" id="LPERR01G21070.1"/>
    </source>
</evidence>
<evidence type="ECO:0000256" key="9">
    <source>
        <dbReference type="ARBA" id="ARBA00023136"/>
    </source>
</evidence>
<dbReference type="InterPro" id="IPR000719">
    <property type="entry name" value="Prot_kinase_dom"/>
</dbReference>
<dbReference type="GO" id="GO:0004672">
    <property type="term" value="F:protein kinase activity"/>
    <property type="evidence" value="ECO:0007669"/>
    <property type="project" value="InterPro"/>
</dbReference>
<dbReference type="Gene3D" id="1.10.510.10">
    <property type="entry name" value="Transferase(Phosphotransferase) domain 1"/>
    <property type="match status" value="1"/>
</dbReference>
<dbReference type="PROSITE" id="PS00107">
    <property type="entry name" value="PROTEIN_KINASE_ATP"/>
    <property type="match status" value="1"/>
</dbReference>
<feature type="transmembrane region" description="Helical" evidence="11">
    <location>
        <begin position="109"/>
        <end position="127"/>
    </location>
</feature>
<organism evidence="13 14">
    <name type="scientific">Leersia perrieri</name>
    <dbReference type="NCBI Taxonomy" id="77586"/>
    <lineage>
        <taxon>Eukaryota</taxon>
        <taxon>Viridiplantae</taxon>
        <taxon>Streptophyta</taxon>
        <taxon>Embryophyta</taxon>
        <taxon>Tracheophyta</taxon>
        <taxon>Spermatophyta</taxon>
        <taxon>Magnoliopsida</taxon>
        <taxon>Liliopsida</taxon>
        <taxon>Poales</taxon>
        <taxon>Poaceae</taxon>
        <taxon>BOP clade</taxon>
        <taxon>Oryzoideae</taxon>
        <taxon>Oryzeae</taxon>
        <taxon>Oryzinae</taxon>
        <taxon>Leersia</taxon>
    </lineage>
</organism>
<dbReference type="InterPro" id="IPR017441">
    <property type="entry name" value="Protein_kinase_ATP_BS"/>
</dbReference>
<dbReference type="GO" id="GO:0005524">
    <property type="term" value="F:ATP binding"/>
    <property type="evidence" value="ECO:0007669"/>
    <property type="project" value="UniProtKB-UniRule"/>
</dbReference>
<keyword evidence="4" id="KW-0732">Signal</keyword>
<dbReference type="PROSITE" id="PS50011">
    <property type="entry name" value="PROTEIN_KINASE_DOM"/>
    <property type="match status" value="1"/>
</dbReference>
<dbReference type="Gene3D" id="3.30.200.20">
    <property type="entry name" value="Phosphorylase Kinase, domain 1"/>
    <property type="match status" value="1"/>
</dbReference>
<proteinExistence type="predicted"/>
<keyword evidence="6" id="KW-0418">Kinase</keyword>
<keyword evidence="2" id="KW-0808">Transferase</keyword>
<keyword evidence="7 10" id="KW-0067">ATP-binding</keyword>
<evidence type="ECO:0000313" key="14">
    <source>
        <dbReference type="Proteomes" id="UP000032180"/>
    </source>
</evidence>
<dbReference type="AlphaFoldDB" id="A0A0D9V3I8"/>
<dbReference type="SMART" id="SM00220">
    <property type="entry name" value="S_TKc"/>
    <property type="match status" value="1"/>
</dbReference>
<dbReference type="Proteomes" id="UP000032180">
    <property type="component" value="Chromosome 1"/>
</dbReference>
<evidence type="ECO:0000259" key="12">
    <source>
        <dbReference type="PROSITE" id="PS50011"/>
    </source>
</evidence>
<evidence type="ECO:0000256" key="6">
    <source>
        <dbReference type="ARBA" id="ARBA00022777"/>
    </source>
</evidence>
<keyword evidence="14" id="KW-1185">Reference proteome</keyword>
<dbReference type="PANTHER" id="PTHR47974:SF9">
    <property type="entry name" value="RECEPTOR-LIKE SERINE_THREONINE-PROTEIN KINASE"/>
    <property type="match status" value="1"/>
</dbReference>
<reference evidence="13" key="3">
    <citation type="submission" date="2015-04" db="UniProtKB">
        <authorList>
            <consortium name="EnsemblPlants"/>
        </authorList>
    </citation>
    <scope>IDENTIFICATION</scope>
</reference>
<dbReference type="EnsemblPlants" id="LPERR01G21070.1">
    <property type="protein sequence ID" value="LPERR01G21070.1"/>
    <property type="gene ID" value="LPERR01G21070"/>
</dbReference>
<feature type="transmembrane region" description="Helical" evidence="11">
    <location>
        <begin position="32"/>
        <end position="49"/>
    </location>
</feature>
<feature type="binding site" evidence="10">
    <location>
        <position position="218"/>
    </location>
    <ligand>
        <name>ATP</name>
        <dbReference type="ChEBI" id="CHEBI:30616"/>
    </ligand>
</feature>
<reference evidence="14" key="2">
    <citation type="submission" date="2013-12" db="EMBL/GenBank/DDBJ databases">
        <authorList>
            <person name="Yu Y."/>
            <person name="Lee S."/>
            <person name="de Baynast K."/>
            <person name="Wissotski M."/>
            <person name="Liu L."/>
            <person name="Talag J."/>
            <person name="Goicoechea J."/>
            <person name="Angelova A."/>
            <person name="Jetty R."/>
            <person name="Kudrna D."/>
            <person name="Golser W."/>
            <person name="Rivera L."/>
            <person name="Zhang J."/>
            <person name="Wing R."/>
        </authorList>
    </citation>
    <scope>NUCLEOTIDE SEQUENCE</scope>
</reference>
<sequence length="504" mass="55192">MESDVEDPAAAPPRGRCCGGGFACEESTIAKALLRGTIVTILLVAIVSGEASSNAGARITVETVAYAAVAVLYICTASSRKEMFISVVFIMLTVVVVSLAATATGGRSAGSVIFGGNFAAISLYCIWKLDCLRRRRAPATAATAMVGAALRPSTQEEDEEQRRRLPPRTVFRIEGQPREYSYSEIQEMTQDFGCMVGRGGSAAVFRGVLDDGTVVAVKRIVSDDSVGEANFLREITIVASVHHYALVDLLGYSLQRGGGRYLVYPFFENRSLDSWLFSGEERRRNLPWVTRRHIAVDVAKALAYLHHECRNQILHLDIKPANVLLDGDFRAHVSDFGISMSIGRDLTSVDNRGRGTLGYMAPEILVNALSAKSDVYSYGMILFELVGRRRNFELATVDSSATPTDFSRDFLPYVMRDRMVEGKFMEVVDATMTRGAAGSIDEDEVEVVVKVAFLCTQHSRDMRPSMTSVVDMLEGRAPIPLLPVRPEFLLDTVLISCARTALSR</sequence>
<dbReference type="HOGENOM" id="CLU_000288_21_14_1"/>
<name>A0A0D9V3I8_9ORYZ</name>
<dbReference type="PANTHER" id="PTHR47974">
    <property type="entry name" value="OS07G0415500 PROTEIN"/>
    <property type="match status" value="1"/>
</dbReference>
<evidence type="ECO:0000256" key="2">
    <source>
        <dbReference type="ARBA" id="ARBA00022679"/>
    </source>
</evidence>
<feature type="transmembrane region" description="Helical" evidence="11">
    <location>
        <begin position="83"/>
        <end position="103"/>
    </location>
</feature>
<evidence type="ECO:0000256" key="10">
    <source>
        <dbReference type="PROSITE-ProRule" id="PRU10141"/>
    </source>
</evidence>
<keyword evidence="9 11" id="KW-0472">Membrane</keyword>
<evidence type="ECO:0000256" key="5">
    <source>
        <dbReference type="ARBA" id="ARBA00022741"/>
    </source>
</evidence>
<dbReference type="Pfam" id="PF00069">
    <property type="entry name" value="Pkinase"/>
    <property type="match status" value="1"/>
</dbReference>
<comment type="subcellular location">
    <subcellularLocation>
        <location evidence="1">Membrane</location>
        <topology evidence="1">Single-pass membrane protein</topology>
    </subcellularLocation>
</comment>
<dbReference type="eggNOG" id="KOG1187">
    <property type="taxonomic scope" value="Eukaryota"/>
</dbReference>
<evidence type="ECO:0000256" key="11">
    <source>
        <dbReference type="SAM" id="Phobius"/>
    </source>
</evidence>
<dbReference type="STRING" id="77586.A0A0D9V3I8"/>
<dbReference type="SUPFAM" id="SSF56112">
    <property type="entry name" value="Protein kinase-like (PK-like)"/>
    <property type="match status" value="1"/>
</dbReference>
<keyword evidence="5 10" id="KW-0547">Nucleotide-binding</keyword>
<dbReference type="GO" id="GO:0016020">
    <property type="term" value="C:membrane"/>
    <property type="evidence" value="ECO:0007669"/>
    <property type="project" value="UniProtKB-SubCell"/>
</dbReference>
<dbReference type="Gramene" id="LPERR01G21070.1">
    <property type="protein sequence ID" value="LPERR01G21070.1"/>
    <property type="gene ID" value="LPERR01G21070"/>
</dbReference>
<dbReference type="InterPro" id="IPR011009">
    <property type="entry name" value="Kinase-like_dom_sf"/>
</dbReference>
<keyword evidence="8 11" id="KW-1133">Transmembrane helix</keyword>
<feature type="domain" description="Protein kinase" evidence="12">
    <location>
        <begin position="190"/>
        <end position="482"/>
    </location>
</feature>
<dbReference type="PROSITE" id="PS00108">
    <property type="entry name" value="PROTEIN_KINASE_ST"/>
    <property type="match status" value="1"/>
</dbReference>
<feature type="transmembrane region" description="Helical" evidence="11">
    <location>
        <begin position="55"/>
        <end position="76"/>
    </location>
</feature>
<keyword evidence="3 11" id="KW-0812">Transmembrane</keyword>
<evidence type="ECO:0000256" key="8">
    <source>
        <dbReference type="ARBA" id="ARBA00022989"/>
    </source>
</evidence>
<dbReference type="FunFam" id="1.10.510.10:FF:001106">
    <property type="entry name" value="Probable LRR receptor-like serine/threonine-protein kinase At1g29720"/>
    <property type="match status" value="1"/>
</dbReference>
<evidence type="ECO:0000256" key="3">
    <source>
        <dbReference type="ARBA" id="ARBA00022692"/>
    </source>
</evidence>
<evidence type="ECO:0000256" key="4">
    <source>
        <dbReference type="ARBA" id="ARBA00022729"/>
    </source>
</evidence>
<evidence type="ECO:0000256" key="1">
    <source>
        <dbReference type="ARBA" id="ARBA00004167"/>
    </source>
</evidence>
<accession>A0A0D9V3I8</accession>
<reference evidence="13 14" key="1">
    <citation type="submission" date="2012-08" db="EMBL/GenBank/DDBJ databases">
        <title>Oryza genome evolution.</title>
        <authorList>
            <person name="Wing R.A."/>
        </authorList>
    </citation>
    <scope>NUCLEOTIDE SEQUENCE</scope>
</reference>
<dbReference type="InterPro" id="IPR008271">
    <property type="entry name" value="Ser/Thr_kinase_AS"/>
</dbReference>
<evidence type="ECO:0000256" key="7">
    <source>
        <dbReference type="ARBA" id="ARBA00022840"/>
    </source>
</evidence>